<keyword evidence="10" id="KW-1185">Reference proteome</keyword>
<evidence type="ECO:0000256" key="7">
    <source>
        <dbReference type="SAM" id="MobiDB-lite"/>
    </source>
</evidence>
<keyword evidence="5 6" id="KW-0449">Lipoprotein</keyword>
<evidence type="ECO:0000256" key="1">
    <source>
        <dbReference type="ARBA" id="ARBA00022475"/>
    </source>
</evidence>
<keyword evidence="3 6" id="KW-0472">Membrane</keyword>
<evidence type="ECO:0000259" key="8">
    <source>
        <dbReference type="SMART" id="SM00909"/>
    </source>
</evidence>
<evidence type="ECO:0000313" key="10">
    <source>
        <dbReference type="Proteomes" id="UP000632849"/>
    </source>
</evidence>
<feature type="domain" description="GerMN" evidence="8">
    <location>
        <begin position="230"/>
        <end position="326"/>
    </location>
</feature>
<keyword evidence="2 6" id="KW-0732">Signal</keyword>
<evidence type="ECO:0000256" key="2">
    <source>
        <dbReference type="ARBA" id="ARBA00022729"/>
    </source>
</evidence>
<dbReference type="SMART" id="SM00909">
    <property type="entry name" value="Germane"/>
    <property type="match status" value="1"/>
</dbReference>
<dbReference type="Pfam" id="PF10647">
    <property type="entry name" value="Gmad1"/>
    <property type="match status" value="1"/>
</dbReference>
<dbReference type="Pfam" id="PF10646">
    <property type="entry name" value="Germane"/>
    <property type="match status" value="1"/>
</dbReference>
<reference evidence="9" key="1">
    <citation type="journal article" date="2014" name="Int. J. Syst. Evol. Microbiol.">
        <title>Complete genome sequence of Corynebacterium casei LMG S-19264T (=DSM 44701T), isolated from a smear-ripened cheese.</title>
        <authorList>
            <consortium name="US DOE Joint Genome Institute (JGI-PGF)"/>
            <person name="Walter F."/>
            <person name="Albersmeier A."/>
            <person name="Kalinowski J."/>
            <person name="Ruckert C."/>
        </authorList>
    </citation>
    <scope>NUCLEOTIDE SEQUENCE</scope>
    <source>
        <strain evidence="9">JCM 4122</strain>
    </source>
</reference>
<dbReference type="EMBL" id="BNBE01000001">
    <property type="protein sequence ID" value="GHF98925.1"/>
    <property type="molecule type" value="Genomic_DNA"/>
</dbReference>
<dbReference type="InterPro" id="IPR019606">
    <property type="entry name" value="GerMN"/>
</dbReference>
<evidence type="ECO:0000256" key="4">
    <source>
        <dbReference type="ARBA" id="ARBA00023139"/>
    </source>
</evidence>
<protein>
    <recommendedName>
        <fullName evidence="6">Lipoprotein LpqB</fullName>
    </recommendedName>
</protein>
<dbReference type="AlphaFoldDB" id="A0A919ENB8"/>
<comment type="subcellular location">
    <subcellularLocation>
        <location evidence="6">Cell membrane</location>
        <topology evidence="6">Lipid-anchor</topology>
    </subcellularLocation>
</comment>
<reference evidence="9" key="2">
    <citation type="submission" date="2020-09" db="EMBL/GenBank/DDBJ databases">
        <authorList>
            <person name="Sun Q."/>
            <person name="Ohkuma M."/>
        </authorList>
    </citation>
    <scope>NUCLEOTIDE SEQUENCE</scope>
    <source>
        <strain evidence="9">JCM 4122</strain>
    </source>
</reference>
<feature type="region of interest" description="Disordered" evidence="7">
    <location>
        <begin position="414"/>
        <end position="440"/>
    </location>
</feature>
<gene>
    <name evidence="6 9" type="primary">lpqB</name>
    <name evidence="9" type="ORF">GCM10017667_32190</name>
</gene>
<dbReference type="Proteomes" id="UP000632849">
    <property type="component" value="Unassembled WGS sequence"/>
</dbReference>
<name>A0A919ENB8_STRFL</name>
<dbReference type="InterPro" id="IPR018910">
    <property type="entry name" value="LpqB_C"/>
</dbReference>
<sequence>MGADARGDVRGRGRGGRALVLAACGGLLATGCATMPDSGEVQGVRGANAGDSQVRVYAVAPRENANPDEIVDGFLEAMTSDDPGFATARKYLTRKAAKSWKPEQSITVLGGTAPDREQADRTANLETQGRTYPISGRRIAVVDDRHAYRPTVPEEYAQAIHVVQEPTAGGKDKEWRIDDLPPGLILGEADFLRNYRSVNTYYFASGENWLVADPVYIRQRQDPVTRMDPVTQTVKALLEGPTPWLRPVVDSPYPTGTGLKEDVTTLTTDDQSTLKVPLNVKADRFGGEVCRRLAAQLLVTLGDLPSVNVDQVELLDAGGKGLCRLGKGQAEEFQAVRETGRDEAAYFVAEDGRMMALAPSGKDAAQSAAPVPGPLGKGTVPLGAVAVTHDGALAAGVSKDGTALHVSSLTSDQEQAQTVLRSRAGAGARPEDRLSEPSWDGRGDLWIADRAPGHQRLVVVPGGTGKWTEVRARWLTEDTRVESLRVSADGVRIALLITRDGRTTLQIGRIEREDGTDEQVVSVRDLQPVALRMESVSAVSWAGPSRLVVVGREAGGVQQIRYLQTDGSTSATSVLPGLNGVSAVAAPHRENQPLVAASRNDGIVRLMPGANWQPVVKAGTAPVYPG</sequence>
<comment type="caution">
    <text evidence="9">The sequence shown here is derived from an EMBL/GenBank/DDBJ whole genome shotgun (WGS) entry which is preliminary data.</text>
</comment>
<dbReference type="RefSeq" id="WP_373310202.1">
    <property type="nucleotide sequence ID" value="NZ_BNBE01000001.1"/>
</dbReference>
<proteinExistence type="inferred from homology"/>
<accession>A0A919ENB8</accession>
<dbReference type="SUPFAM" id="SSF63829">
    <property type="entry name" value="Calcium-dependent phosphotriesterase"/>
    <property type="match status" value="1"/>
</dbReference>
<evidence type="ECO:0000256" key="6">
    <source>
        <dbReference type="HAMAP-Rule" id="MF_01373"/>
    </source>
</evidence>
<keyword evidence="4 6" id="KW-0564">Palmitate</keyword>
<evidence type="ECO:0000313" key="9">
    <source>
        <dbReference type="EMBL" id="GHF98925.1"/>
    </source>
</evidence>
<feature type="compositionally biased region" description="Basic and acidic residues" evidence="7">
    <location>
        <begin position="429"/>
        <end position="440"/>
    </location>
</feature>
<dbReference type="Pfam" id="PF25976">
    <property type="entry name" value="LpqB_N"/>
    <property type="match status" value="1"/>
</dbReference>
<evidence type="ECO:0000256" key="5">
    <source>
        <dbReference type="ARBA" id="ARBA00023288"/>
    </source>
</evidence>
<evidence type="ECO:0000256" key="3">
    <source>
        <dbReference type="ARBA" id="ARBA00023136"/>
    </source>
</evidence>
<comment type="similarity">
    <text evidence="6">Belongs to the LpqB lipoprotein family.</text>
</comment>
<dbReference type="GO" id="GO:0005886">
    <property type="term" value="C:plasma membrane"/>
    <property type="evidence" value="ECO:0007669"/>
    <property type="project" value="UniProtKB-SubCell"/>
</dbReference>
<keyword evidence="1 6" id="KW-1003">Cell membrane</keyword>
<dbReference type="InterPro" id="IPR023959">
    <property type="entry name" value="LpqB"/>
</dbReference>
<dbReference type="HAMAP" id="MF_01373">
    <property type="entry name" value="LpqB_lipoprot"/>
    <property type="match status" value="1"/>
</dbReference>
<dbReference type="PROSITE" id="PS51257">
    <property type="entry name" value="PROKAR_LIPOPROTEIN"/>
    <property type="match status" value="1"/>
</dbReference>
<dbReference type="InterPro" id="IPR059026">
    <property type="entry name" value="LpqB_N"/>
</dbReference>
<organism evidence="9 10">
    <name type="scientific">Streptomyces filamentosus</name>
    <name type="common">Streptomyces roseosporus</name>
    <dbReference type="NCBI Taxonomy" id="67294"/>
    <lineage>
        <taxon>Bacteria</taxon>
        <taxon>Bacillati</taxon>
        <taxon>Actinomycetota</taxon>
        <taxon>Actinomycetes</taxon>
        <taxon>Kitasatosporales</taxon>
        <taxon>Streptomycetaceae</taxon>
        <taxon>Streptomyces</taxon>
    </lineage>
</organism>